<reference evidence="4 5" key="1">
    <citation type="journal article" date="2008" name="Nature">
        <title>The genome of the model beetle and pest Tribolium castaneum.</title>
        <authorList>
            <consortium name="Tribolium Genome Sequencing Consortium"/>
            <person name="Richards S."/>
            <person name="Gibbs R.A."/>
            <person name="Weinstock G.M."/>
            <person name="Brown S.J."/>
            <person name="Denell R."/>
            <person name="Beeman R.W."/>
            <person name="Gibbs R."/>
            <person name="Beeman R.W."/>
            <person name="Brown S.J."/>
            <person name="Bucher G."/>
            <person name="Friedrich M."/>
            <person name="Grimmelikhuijzen C.J."/>
            <person name="Klingler M."/>
            <person name="Lorenzen M."/>
            <person name="Richards S."/>
            <person name="Roth S."/>
            <person name="Schroder R."/>
            <person name="Tautz D."/>
            <person name="Zdobnov E.M."/>
            <person name="Muzny D."/>
            <person name="Gibbs R.A."/>
            <person name="Weinstock G.M."/>
            <person name="Attaway T."/>
            <person name="Bell S."/>
            <person name="Buhay C.J."/>
            <person name="Chandrabose M.N."/>
            <person name="Chavez D."/>
            <person name="Clerk-Blankenburg K.P."/>
            <person name="Cree A."/>
            <person name="Dao M."/>
            <person name="Davis C."/>
            <person name="Chacko J."/>
            <person name="Dinh H."/>
            <person name="Dugan-Rocha S."/>
            <person name="Fowler G."/>
            <person name="Garner T.T."/>
            <person name="Garnes J."/>
            <person name="Gnirke A."/>
            <person name="Hawes A."/>
            <person name="Hernandez J."/>
            <person name="Hines S."/>
            <person name="Holder M."/>
            <person name="Hume J."/>
            <person name="Jhangiani S.N."/>
            <person name="Joshi V."/>
            <person name="Khan Z.M."/>
            <person name="Jackson L."/>
            <person name="Kovar C."/>
            <person name="Kowis A."/>
            <person name="Lee S."/>
            <person name="Lewis L.R."/>
            <person name="Margolis J."/>
            <person name="Morgan M."/>
            <person name="Nazareth L.V."/>
            <person name="Nguyen N."/>
            <person name="Okwuonu G."/>
            <person name="Parker D."/>
            <person name="Richards S."/>
            <person name="Ruiz S.J."/>
            <person name="Santibanez J."/>
            <person name="Savard J."/>
            <person name="Scherer S.E."/>
            <person name="Schneider B."/>
            <person name="Sodergren E."/>
            <person name="Tautz D."/>
            <person name="Vattahil S."/>
            <person name="Villasana D."/>
            <person name="White C.S."/>
            <person name="Wright R."/>
            <person name="Park Y."/>
            <person name="Beeman R.W."/>
            <person name="Lord J."/>
            <person name="Oppert B."/>
            <person name="Lorenzen M."/>
            <person name="Brown S."/>
            <person name="Wang L."/>
            <person name="Savard J."/>
            <person name="Tautz D."/>
            <person name="Richards S."/>
            <person name="Weinstock G."/>
            <person name="Gibbs R.A."/>
            <person name="Liu Y."/>
            <person name="Worley K."/>
            <person name="Weinstock G."/>
            <person name="Elsik C.G."/>
            <person name="Reese J.T."/>
            <person name="Elhaik E."/>
            <person name="Landan G."/>
            <person name="Graur D."/>
            <person name="Arensburger P."/>
            <person name="Atkinson P."/>
            <person name="Beeman R.W."/>
            <person name="Beidler J."/>
            <person name="Brown S.J."/>
            <person name="Demuth J.P."/>
            <person name="Drury D.W."/>
            <person name="Du Y.Z."/>
            <person name="Fujiwara H."/>
            <person name="Lorenzen M."/>
            <person name="Maselli V."/>
            <person name="Osanai M."/>
            <person name="Park Y."/>
            <person name="Robertson H.M."/>
            <person name="Tu Z."/>
            <person name="Wang J.J."/>
            <person name="Wang S."/>
            <person name="Richards S."/>
            <person name="Song H."/>
            <person name="Zhang L."/>
            <person name="Sodergren E."/>
            <person name="Werner D."/>
            <person name="Stanke M."/>
            <person name="Morgenstern B."/>
            <person name="Solovyev V."/>
            <person name="Kosarev P."/>
            <person name="Brown G."/>
            <person name="Chen H.C."/>
            <person name="Ermolaeva O."/>
            <person name="Hlavina W."/>
            <person name="Kapustin Y."/>
            <person name="Kiryutin B."/>
            <person name="Kitts P."/>
            <person name="Maglott D."/>
            <person name="Pruitt K."/>
            <person name="Sapojnikov V."/>
            <person name="Souvorov A."/>
            <person name="Mackey A.J."/>
            <person name="Waterhouse R.M."/>
            <person name="Wyder S."/>
            <person name="Zdobnov E.M."/>
            <person name="Zdobnov E.M."/>
            <person name="Wyder S."/>
            <person name="Kriventseva E.V."/>
            <person name="Kadowaki T."/>
            <person name="Bork P."/>
            <person name="Aranda M."/>
            <person name="Bao R."/>
            <person name="Beermann A."/>
            <person name="Berns N."/>
            <person name="Bolognesi R."/>
            <person name="Bonneton F."/>
            <person name="Bopp D."/>
            <person name="Brown S.J."/>
            <person name="Bucher G."/>
            <person name="Butts T."/>
            <person name="Chaumot A."/>
            <person name="Denell R.E."/>
            <person name="Ferrier D.E."/>
            <person name="Friedrich M."/>
            <person name="Gordon C.M."/>
            <person name="Jindra M."/>
            <person name="Klingler M."/>
            <person name="Lan Q."/>
            <person name="Lattorff H.M."/>
            <person name="Laudet V."/>
            <person name="von Levetsow C."/>
            <person name="Liu Z."/>
            <person name="Lutz R."/>
            <person name="Lynch J.A."/>
            <person name="da Fonseca R.N."/>
            <person name="Posnien N."/>
            <person name="Reuter R."/>
            <person name="Roth S."/>
            <person name="Savard J."/>
            <person name="Schinko J.B."/>
            <person name="Schmitt C."/>
            <person name="Schoppmeier M."/>
            <person name="Schroder R."/>
            <person name="Shippy T.D."/>
            <person name="Simonnet F."/>
            <person name="Marques-Souza H."/>
            <person name="Tautz D."/>
            <person name="Tomoyasu Y."/>
            <person name="Trauner J."/>
            <person name="Van der Zee M."/>
            <person name="Vervoort M."/>
            <person name="Wittkopp N."/>
            <person name="Wimmer E.A."/>
            <person name="Yang X."/>
            <person name="Jones A.K."/>
            <person name="Sattelle D.B."/>
            <person name="Ebert P.R."/>
            <person name="Nelson D."/>
            <person name="Scott J.G."/>
            <person name="Beeman R.W."/>
            <person name="Muthukrishnan S."/>
            <person name="Kramer K.J."/>
            <person name="Arakane Y."/>
            <person name="Beeman R.W."/>
            <person name="Zhu Q."/>
            <person name="Hogenkamp D."/>
            <person name="Dixit R."/>
            <person name="Oppert B."/>
            <person name="Jiang H."/>
            <person name="Zou Z."/>
            <person name="Marshall J."/>
            <person name="Elpidina E."/>
            <person name="Vinokurov K."/>
            <person name="Oppert C."/>
            <person name="Zou Z."/>
            <person name="Evans J."/>
            <person name="Lu Z."/>
            <person name="Zhao P."/>
            <person name="Sumathipala N."/>
            <person name="Altincicek B."/>
            <person name="Vilcinskas A."/>
            <person name="Williams M."/>
            <person name="Hultmark D."/>
            <person name="Hetru C."/>
            <person name="Jiang H."/>
            <person name="Grimmelikhuijzen C.J."/>
            <person name="Hauser F."/>
            <person name="Cazzamali G."/>
            <person name="Williamson M."/>
            <person name="Park Y."/>
            <person name="Li B."/>
            <person name="Tanaka Y."/>
            <person name="Predel R."/>
            <person name="Neupert S."/>
            <person name="Schachtner J."/>
            <person name="Verleyen P."/>
            <person name="Raible F."/>
            <person name="Bork P."/>
            <person name="Friedrich M."/>
            <person name="Walden K.K."/>
            <person name="Robertson H.M."/>
            <person name="Angeli S."/>
            <person name="Foret S."/>
            <person name="Bucher G."/>
            <person name="Schuetz S."/>
            <person name="Maleszka R."/>
            <person name="Wimmer E.A."/>
            <person name="Beeman R.W."/>
            <person name="Lorenzen M."/>
            <person name="Tomoyasu Y."/>
            <person name="Miller S.C."/>
            <person name="Grossmann D."/>
            <person name="Bucher G."/>
        </authorList>
    </citation>
    <scope>NUCLEOTIDE SEQUENCE [LARGE SCALE GENOMIC DNA]</scope>
    <source>
        <strain evidence="4 5">Georgia GA2</strain>
    </source>
</reference>
<dbReference type="PhylomeDB" id="D6WCU6"/>
<dbReference type="PANTHER" id="PTHR16166:SF93">
    <property type="entry name" value="INTERMEMBRANE LIPID TRANSFER PROTEIN VPS13"/>
    <property type="match status" value="1"/>
</dbReference>
<comment type="similarity">
    <text evidence="1">Belongs to the VPS13 family.</text>
</comment>
<dbReference type="Pfam" id="PF25036">
    <property type="entry name" value="VPS13_VAB"/>
    <property type="match status" value="1"/>
</dbReference>
<dbReference type="InterPro" id="IPR056748">
    <property type="entry name" value="VPS13-like_C"/>
</dbReference>
<sequence>MTLALGMHVIIEKGSVVMALYCPFWMLNKTGLMLAYRNSEDCVNVLHHPANFKGPILFSFNAKNFFGKKKAAVRVEQGDWSDKFSLDVAGSSGVVVCKYQNLLYQIGVQNQLTYNGLTKQVTFTPYYVIINNASFAIEFQENDRPADPWICVEPKSCSALWPKSELDDKLLKLRVKGTEEVSAAFLYTESHTSLLKLKNRYGGINVDIQISEGAIYINLAPYDGNTAPALIINHTIDTMNFWEKESVQIRKLPSKHSMLYTWENPSGPRILVWEGANKKEHSNDLRKDDMGEYTIREGYHIYWVSFLDGMQRILLFTQDQYVAQNARAANLFEQFQQEITVSIHGVGLSLVNNITRQELMYMAIASSGIIWEHCKMTGRRFKPFGNKESLLLETAYQRFLADIQEGNSPKVAIDAKTEVDFKNNIMMKPNKRRIRRTFQTGLWVQMRTSPSQLQVHAKINRLQIDNQMYDCIFPVVLAPVPLPKSVAIDSGMKPFAELSIVQLLMKNTQVKQFKYFKLLIQEFHVKVDLGFVNALVDMLESSEYSETEEQQLFLKDMSLVDEPLYSHVSTQSLQEQKSFYDLLHFSPLKIHVSFSMAAGTSAGQSSSTPNFLNVLLQGLGVTLTDLQDVVFRLAYFEREYTFLTQKQLMSEATSHYVGQSVKQLYVLVLGLDVLGNPYGLVRGITQGVEDLFYEPFQGAIQGPGEFAEGLVLGVRSLFGHTVGGAAGAVSRITGAMGKGIAALTFDKDYQRKRRDQINKRPATVQEGIARSGKGLVMGVVDGVTGVFTKPISGAKEEGVGGFFKGLGKGAVGLIARPTAGVVDFASGSLDAVKRVTEVGEDANRLRPPRFLQGDGLVRPYNRYEAQGHKLLTDLEKGKYATTDIYDSHYVIVENREILLLTDKRLAFISHNDIFGGWQVEWSYTWQEIKNPPSVVPKGVAIPTSDRRKKLGLLGNSDNGKIILVGDPQKKEEICAKIESLRGHI</sequence>
<evidence type="ECO:0000259" key="2">
    <source>
        <dbReference type="Pfam" id="PF25036"/>
    </source>
</evidence>
<dbReference type="STRING" id="7070.D6WCU6"/>
<dbReference type="EMBL" id="KQ971311">
    <property type="protein sequence ID" value="EEZ98842.1"/>
    <property type="molecule type" value="Genomic_DNA"/>
</dbReference>
<reference evidence="4 5" key="2">
    <citation type="journal article" date="2010" name="Nucleic Acids Res.">
        <title>BeetleBase in 2010: revisions to provide comprehensive genomic information for Tribolium castaneum.</title>
        <authorList>
            <person name="Kim H.S."/>
            <person name="Murphy T."/>
            <person name="Xia J."/>
            <person name="Caragea D."/>
            <person name="Park Y."/>
            <person name="Beeman R.W."/>
            <person name="Lorenzen M.D."/>
            <person name="Butcher S."/>
            <person name="Manak J.R."/>
            <person name="Brown S.J."/>
        </authorList>
    </citation>
    <scope>GENOME REANNOTATION</scope>
    <source>
        <strain evidence="4 5">Georgia GA2</strain>
    </source>
</reference>
<evidence type="ECO:0000259" key="3">
    <source>
        <dbReference type="Pfam" id="PF25037"/>
    </source>
</evidence>
<gene>
    <name evidence="4" type="primary">AUGUSTUS-3.0.2_04451</name>
    <name evidence="4" type="ORF">TcasGA2_TC004451</name>
</gene>
<protein>
    <submittedName>
        <fullName evidence="4">Vacuolar protein sorting-associated protein 13C-like Protein</fullName>
    </submittedName>
</protein>
<dbReference type="InterPro" id="IPR026847">
    <property type="entry name" value="VPS13"/>
</dbReference>
<dbReference type="Pfam" id="PF25037">
    <property type="entry name" value="VPS13_C"/>
    <property type="match status" value="1"/>
</dbReference>
<evidence type="ECO:0000313" key="4">
    <source>
        <dbReference type="EMBL" id="EEZ98842.1"/>
    </source>
</evidence>
<organism evidence="4 5">
    <name type="scientific">Tribolium castaneum</name>
    <name type="common">Red flour beetle</name>
    <dbReference type="NCBI Taxonomy" id="7070"/>
    <lineage>
        <taxon>Eukaryota</taxon>
        <taxon>Metazoa</taxon>
        <taxon>Ecdysozoa</taxon>
        <taxon>Arthropoda</taxon>
        <taxon>Hexapoda</taxon>
        <taxon>Insecta</taxon>
        <taxon>Pterygota</taxon>
        <taxon>Neoptera</taxon>
        <taxon>Endopterygota</taxon>
        <taxon>Coleoptera</taxon>
        <taxon>Polyphaga</taxon>
        <taxon>Cucujiformia</taxon>
        <taxon>Tenebrionidae</taxon>
        <taxon>Tenebrionidae incertae sedis</taxon>
        <taxon>Tribolium</taxon>
    </lineage>
</organism>
<dbReference type="HOGENOM" id="CLU_012491_0_0_1"/>
<dbReference type="InterPro" id="IPR009543">
    <property type="entry name" value="VPS13_VAB"/>
</dbReference>
<dbReference type="PANTHER" id="PTHR16166">
    <property type="entry name" value="VACUOLAR PROTEIN SORTING-ASSOCIATED PROTEIN VPS13"/>
    <property type="match status" value="1"/>
</dbReference>
<dbReference type="OMA" id="FLYTESH"/>
<feature type="domain" description="Vacuolar protein sorting-associated protein 13 VPS13 adaptor binding" evidence="2">
    <location>
        <begin position="3"/>
        <end position="267"/>
    </location>
</feature>
<name>D6WCU6_TRICA</name>
<feature type="domain" description="Intermembrane lipid transfer protein VPS13-like C-terminal" evidence="3">
    <location>
        <begin position="845"/>
        <end position="965"/>
    </location>
</feature>
<dbReference type="Proteomes" id="UP000007266">
    <property type="component" value="Linkage group 2"/>
</dbReference>
<accession>D6WCU6</accession>
<keyword evidence="5" id="KW-1185">Reference proteome</keyword>
<evidence type="ECO:0000256" key="1">
    <source>
        <dbReference type="ARBA" id="ARBA00006545"/>
    </source>
</evidence>
<evidence type="ECO:0000313" key="5">
    <source>
        <dbReference type="Proteomes" id="UP000007266"/>
    </source>
</evidence>
<proteinExistence type="inferred from homology"/>
<dbReference type="eggNOG" id="KOG1809">
    <property type="taxonomic scope" value="Eukaryota"/>
</dbReference>
<dbReference type="AlphaFoldDB" id="D6WCU6"/>